<proteinExistence type="predicted"/>
<protein>
    <submittedName>
        <fullName evidence="2">Uncharacterized protein</fullName>
    </submittedName>
</protein>
<dbReference type="EMBL" id="MLFU01000283">
    <property type="protein sequence ID" value="KAK1468227.1"/>
    <property type="molecule type" value="Genomic_DNA"/>
</dbReference>
<feature type="compositionally biased region" description="Acidic residues" evidence="1">
    <location>
        <begin position="33"/>
        <end position="42"/>
    </location>
</feature>
<keyword evidence="3" id="KW-1185">Reference proteome</keyword>
<organism evidence="2 3">
    <name type="scientific">Colletotrichum tamarilloi</name>
    <dbReference type="NCBI Taxonomy" id="1209934"/>
    <lineage>
        <taxon>Eukaryota</taxon>
        <taxon>Fungi</taxon>
        <taxon>Dikarya</taxon>
        <taxon>Ascomycota</taxon>
        <taxon>Pezizomycotina</taxon>
        <taxon>Sordariomycetes</taxon>
        <taxon>Hypocreomycetidae</taxon>
        <taxon>Glomerellales</taxon>
        <taxon>Glomerellaceae</taxon>
        <taxon>Colletotrichum</taxon>
        <taxon>Colletotrichum acutatum species complex</taxon>
    </lineage>
</organism>
<sequence length="42" mass="4577">SHKGNLDQAEPEDHTADVGTRPIPGKPTKPEQVPDEEDPKES</sequence>
<evidence type="ECO:0000313" key="2">
    <source>
        <dbReference type="EMBL" id="KAK1468227.1"/>
    </source>
</evidence>
<accession>A0ABQ9QH56</accession>
<evidence type="ECO:0000256" key="1">
    <source>
        <dbReference type="SAM" id="MobiDB-lite"/>
    </source>
</evidence>
<feature type="non-terminal residue" evidence="2">
    <location>
        <position position="1"/>
    </location>
</feature>
<reference evidence="2 3" key="1">
    <citation type="submission" date="2016-10" db="EMBL/GenBank/DDBJ databases">
        <title>The genome sequence of Colletotrichum fioriniae PJ7.</title>
        <authorList>
            <person name="Baroncelli R."/>
        </authorList>
    </citation>
    <scope>NUCLEOTIDE SEQUENCE [LARGE SCALE GENOMIC DNA]</scope>
    <source>
        <strain evidence="2 3">Tom-12</strain>
    </source>
</reference>
<evidence type="ECO:0000313" key="3">
    <source>
        <dbReference type="Proteomes" id="UP001227543"/>
    </source>
</evidence>
<dbReference type="Proteomes" id="UP001227543">
    <property type="component" value="Unassembled WGS sequence"/>
</dbReference>
<name>A0ABQ9QH56_9PEZI</name>
<comment type="caution">
    <text evidence="2">The sequence shown here is derived from an EMBL/GenBank/DDBJ whole genome shotgun (WGS) entry which is preliminary data.</text>
</comment>
<dbReference type="RefSeq" id="XP_060372512.1">
    <property type="nucleotide sequence ID" value="XM_060532911.1"/>
</dbReference>
<feature type="region of interest" description="Disordered" evidence="1">
    <location>
        <begin position="1"/>
        <end position="42"/>
    </location>
</feature>
<gene>
    <name evidence="2" type="ORF">CTAM01_16919</name>
</gene>
<dbReference type="GeneID" id="85417149"/>